<dbReference type="PATRIC" id="fig|1210046.3.peg.2535"/>
<dbReference type="EMBL" id="PIPF01000001">
    <property type="protein sequence ID" value="RWU85774.1"/>
    <property type="molecule type" value="Genomic_DNA"/>
</dbReference>
<dbReference type="Proteomes" id="UP000004474">
    <property type="component" value="Unassembled WGS sequence"/>
</dbReference>
<dbReference type="InterPro" id="IPR019639">
    <property type="entry name" value="DUF2505"/>
</dbReference>
<dbReference type="Gene3D" id="3.30.530.20">
    <property type="match status" value="1"/>
</dbReference>
<dbReference type="EMBL" id="ALWX01000062">
    <property type="protein sequence ID" value="EKA60346.1"/>
    <property type="molecule type" value="Genomic_DNA"/>
</dbReference>
<evidence type="ECO:0000313" key="3">
    <source>
        <dbReference type="Proteomes" id="UP000004474"/>
    </source>
</evidence>
<accession>K1E014</accession>
<dbReference type="Proteomes" id="UP000288711">
    <property type="component" value="Unassembled WGS sequence"/>
</dbReference>
<keyword evidence="4" id="KW-1185">Reference proteome</keyword>
<reference evidence="2 4" key="1">
    <citation type="journal article" date="2009" name="Int. J. Syst. Evol. Microbiol.">
        <title>Janibacter hoylei sp. nov., Bacillus isronensis sp. nov. and Bacillus aryabhattai sp. nov., isolated from cryotubes used for collecting air from the upper atmosphere.</title>
        <authorList>
            <person name="Shivaji S."/>
            <person name="Chaturvedi P."/>
            <person name="Begum Z."/>
            <person name="Pindi P.K."/>
            <person name="Manorama R."/>
            <person name="Padmanaban D.A."/>
            <person name="Shouche Y.S."/>
            <person name="Pawar S."/>
            <person name="Vaishampayan P."/>
            <person name="Dutt C.B."/>
            <person name="Datta G.N."/>
            <person name="Manchanda R.K."/>
            <person name="Rao U.R."/>
            <person name="Bhargava P.M."/>
            <person name="Narlikar J.V."/>
        </authorList>
    </citation>
    <scope>NUCLEOTIDE SEQUENCE [LARGE SCALE GENOMIC DNA]</scope>
    <source>
        <strain evidence="2 4">PVAS-1</strain>
    </source>
</reference>
<evidence type="ECO:0000313" key="4">
    <source>
        <dbReference type="Proteomes" id="UP000288711"/>
    </source>
</evidence>
<evidence type="ECO:0000313" key="2">
    <source>
        <dbReference type="EMBL" id="RWU85774.1"/>
    </source>
</evidence>
<reference evidence="2" key="3">
    <citation type="submission" date="2017-11" db="EMBL/GenBank/DDBJ databases">
        <authorList>
            <person name="Seuylemezian A."/>
            <person name="Cooper K."/>
            <person name="Vaishampayan P."/>
        </authorList>
    </citation>
    <scope>NUCLEOTIDE SEQUENCE</scope>
    <source>
        <strain evidence="2">PVAS-1</strain>
    </source>
</reference>
<dbReference type="SUPFAM" id="SSF55961">
    <property type="entry name" value="Bet v1-like"/>
    <property type="match status" value="1"/>
</dbReference>
<dbReference type="RefSeq" id="WP_007928825.1">
    <property type="nucleotide sequence ID" value="NZ_ALWX01000062.1"/>
</dbReference>
<organism evidence="1 3">
    <name type="scientific">Janibacter hoylei PVAS-1</name>
    <dbReference type="NCBI Taxonomy" id="1210046"/>
    <lineage>
        <taxon>Bacteria</taxon>
        <taxon>Bacillati</taxon>
        <taxon>Actinomycetota</taxon>
        <taxon>Actinomycetes</taxon>
        <taxon>Micrococcales</taxon>
        <taxon>Intrasporangiaceae</taxon>
        <taxon>Janibacter</taxon>
    </lineage>
</organism>
<reference evidence="1 3" key="2">
    <citation type="journal article" date="2012" name="J. Bacteriol.">
        <title>Genome Sequence of Janibacter hoylei MTCC8307, Isolated from the Stratospheric Air.</title>
        <authorList>
            <person name="Pawar S.P."/>
            <person name="Dhotre D.P."/>
            <person name="Shetty S.A."/>
            <person name="Chowdhury S.P."/>
            <person name="Chaudhari B.L."/>
            <person name="Shouche Y.S."/>
        </authorList>
    </citation>
    <scope>NUCLEOTIDE SEQUENCE [LARGE SCALE GENOMIC DNA]</scope>
    <source>
        <strain evidence="1 3">PVAS-1</strain>
    </source>
</reference>
<proteinExistence type="predicted"/>
<comment type="caution">
    <text evidence="1">The sequence shown here is derived from an EMBL/GenBank/DDBJ whole genome shotgun (WGS) entry which is preliminary data.</text>
</comment>
<dbReference type="eggNOG" id="COG3832">
    <property type="taxonomic scope" value="Bacteria"/>
</dbReference>
<dbReference type="STRING" id="1210046.B277_13199"/>
<dbReference type="InterPro" id="IPR023393">
    <property type="entry name" value="START-like_dom_sf"/>
</dbReference>
<gene>
    <name evidence="1" type="ORF">B277_13199</name>
    <name evidence="2" type="ORF">CWN80_02085</name>
</gene>
<dbReference type="Pfam" id="PF10698">
    <property type="entry name" value="DUF2505"/>
    <property type="match status" value="1"/>
</dbReference>
<dbReference type="AlphaFoldDB" id="K1E014"/>
<name>K1E014_9MICO</name>
<dbReference type="OrthoDB" id="3266819at2"/>
<protein>
    <submittedName>
        <fullName evidence="2">DUF2505 domain-containing protein</fullName>
    </submittedName>
</protein>
<evidence type="ECO:0000313" key="1">
    <source>
        <dbReference type="EMBL" id="EKA60346.1"/>
    </source>
</evidence>
<sequence>MKITRSATLPAGVDEAFAVIRTEDYQLAKVRAQVPDATATVADAPGGGANVHCERRLPTAGMPGPVVSMVGDTLTVSEQQHWRPAADDGSRTADLEISVAGVPVSLVGTITLAPEAGASRLSVAADLTCSIPLLGRKIEAASKPAIEQSIDDEIAELTTRLS</sequence>